<dbReference type="InterPro" id="IPR018247">
    <property type="entry name" value="EF_Hand_1_Ca_BS"/>
</dbReference>
<dbReference type="Gene3D" id="1.10.238.10">
    <property type="entry name" value="EF-hand"/>
    <property type="match status" value="1"/>
</dbReference>
<dbReference type="EMBL" id="AM441970">
    <property type="protein sequence ID" value="CAN63004.1"/>
    <property type="molecule type" value="Genomic_DNA"/>
</dbReference>
<accession>A5B018</accession>
<dbReference type="PROSITE" id="PS50222">
    <property type="entry name" value="EF_HAND_2"/>
    <property type="match status" value="1"/>
</dbReference>
<feature type="domain" description="EF-hand" evidence="2">
    <location>
        <begin position="20"/>
        <end position="55"/>
    </location>
</feature>
<dbReference type="CDD" id="cd00051">
    <property type="entry name" value="EFh"/>
    <property type="match status" value="1"/>
</dbReference>
<reference evidence="3" key="1">
    <citation type="journal article" date="2007" name="PLoS ONE">
        <title>The first genome sequence of an elite grapevine cultivar (Pinot noir Vitis vinifera L.): coping with a highly heterozygous genome.</title>
        <authorList>
            <person name="Velasco R."/>
            <person name="Zharkikh A."/>
            <person name="Troggio M."/>
            <person name="Cartwright D.A."/>
            <person name="Cestaro A."/>
            <person name="Pruss D."/>
            <person name="Pindo M."/>
            <person name="FitzGerald L.M."/>
            <person name="Vezzulli S."/>
            <person name="Reid J."/>
            <person name="Malacarne G."/>
            <person name="Iliev D."/>
            <person name="Coppola G."/>
            <person name="Wardell B."/>
            <person name="Micheletti D."/>
            <person name="Macalma T."/>
            <person name="Facci M."/>
            <person name="Mitchell J.T."/>
            <person name="Perazzolli M."/>
            <person name="Eldredge G."/>
            <person name="Gatto P."/>
            <person name="Oyzerski R."/>
            <person name="Moretto M."/>
            <person name="Gutin N."/>
            <person name="Stefanini M."/>
            <person name="Chen Y."/>
            <person name="Segala C."/>
            <person name="Davenport C."/>
            <person name="Dematte L."/>
            <person name="Mraz A."/>
            <person name="Battilana J."/>
            <person name="Stormo K."/>
            <person name="Costa F."/>
            <person name="Tao Q."/>
            <person name="Si-Ammour A."/>
            <person name="Harkins T."/>
            <person name="Lackey A."/>
            <person name="Perbost C."/>
            <person name="Taillon B."/>
            <person name="Stella A."/>
            <person name="Solovyev V."/>
            <person name="Fawcett J.A."/>
            <person name="Sterck L."/>
            <person name="Vandepoele K."/>
            <person name="Grando S.M."/>
            <person name="Toppo S."/>
            <person name="Moser C."/>
            <person name="Lanchbury J."/>
            <person name="Bogden R."/>
            <person name="Skolnick M."/>
            <person name="Sgaramella V."/>
            <person name="Bhatnagar S.K."/>
            <person name="Fontana P."/>
            <person name="Gutin A."/>
            <person name="Van de Peer Y."/>
            <person name="Salamini F."/>
            <person name="Viola R."/>
        </authorList>
    </citation>
    <scope>NUCLEOTIDE SEQUENCE</scope>
</reference>
<evidence type="ECO:0000259" key="2">
    <source>
        <dbReference type="PROSITE" id="PS50222"/>
    </source>
</evidence>
<dbReference type="Pfam" id="PF13499">
    <property type="entry name" value="EF-hand_7"/>
    <property type="match status" value="1"/>
</dbReference>
<dbReference type="PROSITE" id="PS00018">
    <property type="entry name" value="EF_HAND_1"/>
    <property type="match status" value="2"/>
</dbReference>
<dbReference type="SMART" id="SM00054">
    <property type="entry name" value="EFh"/>
    <property type="match status" value="2"/>
</dbReference>
<keyword evidence="1" id="KW-0106">Calcium</keyword>
<organism evidence="3">
    <name type="scientific">Vitis vinifera</name>
    <name type="common">Grape</name>
    <dbReference type="NCBI Taxonomy" id="29760"/>
    <lineage>
        <taxon>Eukaryota</taxon>
        <taxon>Viridiplantae</taxon>
        <taxon>Streptophyta</taxon>
        <taxon>Embryophyta</taxon>
        <taxon>Tracheophyta</taxon>
        <taxon>Spermatophyta</taxon>
        <taxon>Magnoliopsida</taxon>
        <taxon>eudicotyledons</taxon>
        <taxon>Gunneridae</taxon>
        <taxon>Pentapetalae</taxon>
        <taxon>rosids</taxon>
        <taxon>Vitales</taxon>
        <taxon>Vitaceae</taxon>
        <taxon>Viteae</taxon>
        <taxon>Vitis</taxon>
    </lineage>
</organism>
<dbReference type="SUPFAM" id="SSF47473">
    <property type="entry name" value="EF-hand"/>
    <property type="match status" value="1"/>
</dbReference>
<evidence type="ECO:0000256" key="1">
    <source>
        <dbReference type="ARBA" id="ARBA00022837"/>
    </source>
</evidence>
<dbReference type="ExpressionAtlas" id="A5B018">
    <property type="expression patterns" value="baseline and differential"/>
</dbReference>
<gene>
    <name evidence="3" type="ORF">VITISV_004364</name>
</gene>
<proteinExistence type="predicted"/>
<dbReference type="InterPro" id="IPR011992">
    <property type="entry name" value="EF-hand-dom_pair"/>
</dbReference>
<dbReference type="GO" id="GO:0005509">
    <property type="term" value="F:calcium ion binding"/>
    <property type="evidence" value="ECO:0007669"/>
    <property type="project" value="InterPro"/>
</dbReference>
<protein>
    <recommendedName>
        <fullName evidence="2">EF-hand domain-containing protein</fullName>
    </recommendedName>
</protein>
<sequence>MPRNWNPFPTHEGKSTSVPYTKQQLQEFFKQHDKDGDKLLSKEELKKAFDDLQSRTPGFRAWRAMGKADADGDQHISQQEMEALLDYAVGIKYPFNDSIDRYRALLVARFHQTLGFDYFETFSLVVKPTTICIVLTLALSMGWSIRQLDIQEEIKIELSIDSKYKPKDEDILLK</sequence>
<dbReference type="InterPro" id="IPR002048">
    <property type="entry name" value="EF_hand_dom"/>
</dbReference>
<evidence type="ECO:0000313" key="3">
    <source>
        <dbReference type="EMBL" id="CAN63004.1"/>
    </source>
</evidence>
<dbReference type="AlphaFoldDB" id="A5B018"/>
<name>A5B018_VITVI</name>